<name>A0A2T6CFD5_9RHOB</name>
<comment type="caution">
    <text evidence="1">The sequence shown here is derived from an EMBL/GenBank/DDBJ whole genome shotgun (WGS) entry which is preliminary data.</text>
</comment>
<dbReference type="Proteomes" id="UP000244092">
    <property type="component" value="Unassembled WGS sequence"/>
</dbReference>
<gene>
    <name evidence="1" type="ORF">C8N31_10498</name>
</gene>
<dbReference type="GeneID" id="72438822"/>
<dbReference type="RefSeq" id="WP_162933422.1">
    <property type="nucleotide sequence ID" value="NZ_CANMAK010000001.1"/>
</dbReference>
<accession>A0A2T6CFD5</accession>
<sequence length="45" mass="4664">MKAMFTSFAAIIVIAVVASFGLERAGFSSEEVNAGASVRLGKDSQ</sequence>
<evidence type="ECO:0000313" key="1">
    <source>
        <dbReference type="EMBL" id="PTX74217.1"/>
    </source>
</evidence>
<proteinExistence type="predicted"/>
<dbReference type="AlphaFoldDB" id="A0A2T6CFD5"/>
<organism evidence="1 2">
    <name type="scientific">Sulfitobacter mediterraneus</name>
    <dbReference type="NCBI Taxonomy" id="83219"/>
    <lineage>
        <taxon>Bacteria</taxon>
        <taxon>Pseudomonadati</taxon>
        <taxon>Pseudomonadota</taxon>
        <taxon>Alphaproteobacteria</taxon>
        <taxon>Rhodobacterales</taxon>
        <taxon>Roseobacteraceae</taxon>
        <taxon>Sulfitobacter</taxon>
    </lineage>
</organism>
<evidence type="ECO:0000313" key="2">
    <source>
        <dbReference type="Proteomes" id="UP000244092"/>
    </source>
</evidence>
<protein>
    <submittedName>
        <fullName evidence="1">Uncharacterized protein</fullName>
    </submittedName>
</protein>
<reference evidence="1 2" key="1">
    <citation type="submission" date="2018-04" db="EMBL/GenBank/DDBJ databases">
        <title>Genomic Encyclopedia of Archaeal and Bacterial Type Strains, Phase II (KMG-II): from individual species to whole genera.</title>
        <authorList>
            <person name="Goeker M."/>
        </authorList>
    </citation>
    <scope>NUCLEOTIDE SEQUENCE [LARGE SCALE GENOMIC DNA]</scope>
    <source>
        <strain evidence="1 2">DSM 12244</strain>
    </source>
</reference>
<dbReference type="EMBL" id="QBKU01000004">
    <property type="protein sequence ID" value="PTX74217.1"/>
    <property type="molecule type" value="Genomic_DNA"/>
</dbReference>